<evidence type="ECO:0000313" key="2">
    <source>
        <dbReference type="Proteomes" id="UP000288805"/>
    </source>
</evidence>
<accession>A0A438HZ21</accession>
<proteinExistence type="predicted"/>
<comment type="caution">
    <text evidence="1">The sequence shown here is derived from an EMBL/GenBank/DDBJ whole genome shotgun (WGS) entry which is preliminary data.</text>
</comment>
<dbReference type="Proteomes" id="UP000288805">
    <property type="component" value="Unassembled WGS sequence"/>
</dbReference>
<dbReference type="EMBL" id="QGNW01000161">
    <property type="protein sequence ID" value="RVW89701.1"/>
    <property type="molecule type" value="Genomic_DNA"/>
</dbReference>
<gene>
    <name evidence="1" type="ORF">CK203_047279</name>
</gene>
<sequence length="157" mass="17444">MESLHVRKSPGKARKCMCGGDDHLAWKLPVSLEVCRGLRTAGGRVYHIQYGLPLWIRIGEDYGPSLPLLTLRGRSLQEDIDQEIGAISSVGMRPPRGYQQLSRLLDSNTHPHLIESFYIIPSTPSPTNYYSFYTKTDATILSAGYAFETSFSEAHGG</sequence>
<reference evidence="1 2" key="1">
    <citation type="journal article" date="2018" name="PLoS Genet.">
        <title>Population sequencing reveals clonal diversity and ancestral inbreeding in the grapevine cultivar Chardonnay.</title>
        <authorList>
            <person name="Roach M.J."/>
            <person name="Johnson D.L."/>
            <person name="Bohlmann J."/>
            <person name="van Vuuren H.J."/>
            <person name="Jones S.J."/>
            <person name="Pretorius I.S."/>
            <person name="Schmidt S.A."/>
            <person name="Borneman A.R."/>
        </authorList>
    </citation>
    <scope>NUCLEOTIDE SEQUENCE [LARGE SCALE GENOMIC DNA]</scope>
    <source>
        <strain evidence="2">cv. Chardonnay</strain>
        <tissue evidence="1">Leaf</tissue>
    </source>
</reference>
<dbReference type="AlphaFoldDB" id="A0A438HZ21"/>
<evidence type="ECO:0000313" key="1">
    <source>
        <dbReference type="EMBL" id="RVW89701.1"/>
    </source>
</evidence>
<protein>
    <submittedName>
        <fullName evidence="1">Uncharacterized protein</fullName>
    </submittedName>
</protein>
<name>A0A438HZ21_VITVI</name>
<organism evidence="1 2">
    <name type="scientific">Vitis vinifera</name>
    <name type="common">Grape</name>
    <dbReference type="NCBI Taxonomy" id="29760"/>
    <lineage>
        <taxon>Eukaryota</taxon>
        <taxon>Viridiplantae</taxon>
        <taxon>Streptophyta</taxon>
        <taxon>Embryophyta</taxon>
        <taxon>Tracheophyta</taxon>
        <taxon>Spermatophyta</taxon>
        <taxon>Magnoliopsida</taxon>
        <taxon>eudicotyledons</taxon>
        <taxon>Gunneridae</taxon>
        <taxon>Pentapetalae</taxon>
        <taxon>rosids</taxon>
        <taxon>Vitales</taxon>
        <taxon>Vitaceae</taxon>
        <taxon>Viteae</taxon>
        <taxon>Vitis</taxon>
    </lineage>
</organism>